<dbReference type="OrthoDB" id="354304at2759"/>
<dbReference type="Gene3D" id="3.40.50.1240">
    <property type="entry name" value="Phosphoglycerate mutase-like"/>
    <property type="match status" value="1"/>
</dbReference>
<dbReference type="SUPFAM" id="SSF53254">
    <property type="entry name" value="Phosphoglycerate mutase-like"/>
    <property type="match status" value="1"/>
</dbReference>
<gene>
    <name evidence="4" type="ORF">B9G98_03478</name>
</gene>
<dbReference type="PANTHER" id="PTHR46517">
    <property type="entry name" value="FRUCTOSE-2,6-BISPHOSPHATASE TIGAR"/>
    <property type="match status" value="1"/>
</dbReference>
<evidence type="ECO:0000313" key="5">
    <source>
        <dbReference type="Proteomes" id="UP000238350"/>
    </source>
</evidence>
<feature type="active site" description="Tele-phosphohistidine intermediate" evidence="2">
    <location>
        <position position="8"/>
    </location>
</feature>
<evidence type="ECO:0000313" key="4">
    <source>
        <dbReference type="EMBL" id="PRT55858.1"/>
    </source>
</evidence>
<comment type="caution">
    <text evidence="4">The sequence shown here is derived from an EMBL/GenBank/DDBJ whole genome shotgun (WGS) entry which is preliminary data.</text>
</comment>
<dbReference type="GO" id="GO:0005829">
    <property type="term" value="C:cytosol"/>
    <property type="evidence" value="ECO:0007669"/>
    <property type="project" value="TreeGrafter"/>
</dbReference>
<keyword evidence="5" id="KW-1185">Reference proteome</keyword>
<dbReference type="RefSeq" id="XP_024665803.1">
    <property type="nucleotide sequence ID" value="XM_024810035.1"/>
</dbReference>
<protein>
    <recommendedName>
        <fullName evidence="6">Histidine phosphatase family protein</fullName>
    </recommendedName>
</protein>
<dbReference type="GeneID" id="36517226"/>
<dbReference type="STRING" id="45607.A0A2T0FLI7"/>
<dbReference type="CDD" id="cd07067">
    <property type="entry name" value="HP_PGM_like"/>
    <property type="match status" value="1"/>
</dbReference>
<keyword evidence="1" id="KW-0378">Hydrolase</keyword>
<dbReference type="PANTHER" id="PTHR46517:SF1">
    <property type="entry name" value="FRUCTOSE-2,6-BISPHOSPHATASE TIGAR"/>
    <property type="match status" value="1"/>
</dbReference>
<accession>A0A2T0FLI7</accession>
<feature type="active site" description="Proton donor/acceptor" evidence="2">
    <location>
        <position position="79"/>
    </location>
</feature>
<evidence type="ECO:0008006" key="6">
    <source>
        <dbReference type="Google" id="ProtNLM"/>
    </source>
</evidence>
<dbReference type="GO" id="GO:0004331">
    <property type="term" value="F:fructose-2,6-bisphosphate 2-phosphatase activity"/>
    <property type="evidence" value="ECO:0007669"/>
    <property type="project" value="TreeGrafter"/>
</dbReference>
<dbReference type="InterPro" id="IPR029033">
    <property type="entry name" value="His_PPase_superfam"/>
</dbReference>
<evidence type="ECO:0000256" key="1">
    <source>
        <dbReference type="ARBA" id="ARBA00022801"/>
    </source>
</evidence>
<dbReference type="AlphaFoldDB" id="A0A2T0FLI7"/>
<evidence type="ECO:0000256" key="3">
    <source>
        <dbReference type="PIRSR" id="PIRSR613078-2"/>
    </source>
</evidence>
<reference evidence="4 5" key="1">
    <citation type="submission" date="2017-04" db="EMBL/GenBank/DDBJ databases">
        <title>Genome sequencing of [Candida] sorbophila.</title>
        <authorList>
            <person name="Ahn J.O."/>
        </authorList>
    </citation>
    <scope>NUCLEOTIDE SEQUENCE [LARGE SCALE GENOMIC DNA]</scope>
    <source>
        <strain evidence="4 5">DS02</strain>
    </source>
</reference>
<sequence>MRVTLIRHGETDYNKIRRIQGQLDVPLNENGRKQARDVATKLEADFGKVYSSDLARASETAAIITEKNIPLVLNKGLRERYMGEIQDQLFHKAKTHAAQMGKTIMDYGEDERQFKSRLLNAWDEVISDAEASEVDSILIVSHGGALINLLEALVATKRIDVGRKGHLLGSPCRNCSVTVIEDGVLVRYAERLVESMVSNRELL</sequence>
<dbReference type="SMART" id="SM00855">
    <property type="entry name" value="PGAM"/>
    <property type="match status" value="1"/>
</dbReference>
<dbReference type="Pfam" id="PF00300">
    <property type="entry name" value="His_Phos_1"/>
    <property type="match status" value="1"/>
</dbReference>
<feature type="binding site" evidence="3">
    <location>
        <position position="92"/>
    </location>
    <ligand>
        <name>substrate</name>
    </ligand>
</feature>
<dbReference type="PROSITE" id="PS00175">
    <property type="entry name" value="PG_MUTASE"/>
    <property type="match status" value="1"/>
</dbReference>
<dbReference type="GO" id="GO:0043456">
    <property type="term" value="P:regulation of pentose-phosphate shunt"/>
    <property type="evidence" value="ECO:0007669"/>
    <property type="project" value="TreeGrafter"/>
</dbReference>
<name>A0A2T0FLI7_9ASCO</name>
<proteinExistence type="predicted"/>
<evidence type="ECO:0000256" key="2">
    <source>
        <dbReference type="PIRSR" id="PIRSR613078-1"/>
    </source>
</evidence>
<organism evidence="4 5">
    <name type="scientific">Wickerhamiella sorbophila</name>
    <dbReference type="NCBI Taxonomy" id="45607"/>
    <lineage>
        <taxon>Eukaryota</taxon>
        <taxon>Fungi</taxon>
        <taxon>Dikarya</taxon>
        <taxon>Ascomycota</taxon>
        <taxon>Saccharomycotina</taxon>
        <taxon>Dipodascomycetes</taxon>
        <taxon>Dipodascales</taxon>
        <taxon>Trichomonascaceae</taxon>
        <taxon>Wickerhamiella</taxon>
    </lineage>
</organism>
<dbReference type="GO" id="GO:0045820">
    <property type="term" value="P:negative regulation of glycolytic process"/>
    <property type="evidence" value="ECO:0007669"/>
    <property type="project" value="TreeGrafter"/>
</dbReference>
<dbReference type="InterPro" id="IPR051695">
    <property type="entry name" value="Phosphoglycerate_Mutase"/>
</dbReference>
<dbReference type="InterPro" id="IPR013078">
    <property type="entry name" value="His_Pase_superF_clade-1"/>
</dbReference>
<feature type="binding site" evidence="3">
    <location>
        <position position="56"/>
    </location>
    <ligand>
        <name>substrate</name>
    </ligand>
</feature>
<dbReference type="Proteomes" id="UP000238350">
    <property type="component" value="Unassembled WGS sequence"/>
</dbReference>
<dbReference type="EMBL" id="NDIQ01000022">
    <property type="protein sequence ID" value="PRT55858.1"/>
    <property type="molecule type" value="Genomic_DNA"/>
</dbReference>
<dbReference type="InterPro" id="IPR001345">
    <property type="entry name" value="PG/BPGM_mutase_AS"/>
</dbReference>
<feature type="binding site" evidence="3">
    <location>
        <begin position="7"/>
        <end position="14"/>
    </location>
    <ligand>
        <name>substrate</name>
    </ligand>
</feature>